<name>A0A485KXN3_9STRA</name>
<dbReference type="Proteomes" id="UP000332933">
    <property type="component" value="Unassembled WGS sequence"/>
</dbReference>
<organism evidence="3 4">
    <name type="scientific">Aphanomyces stellatus</name>
    <dbReference type="NCBI Taxonomy" id="120398"/>
    <lineage>
        <taxon>Eukaryota</taxon>
        <taxon>Sar</taxon>
        <taxon>Stramenopiles</taxon>
        <taxon>Oomycota</taxon>
        <taxon>Saprolegniomycetes</taxon>
        <taxon>Saprolegniales</taxon>
        <taxon>Verrucalvaceae</taxon>
        <taxon>Aphanomyces</taxon>
    </lineage>
</organism>
<dbReference type="OrthoDB" id="10558321at2759"/>
<reference evidence="3 4" key="1">
    <citation type="submission" date="2019-03" db="EMBL/GenBank/DDBJ databases">
        <authorList>
            <person name="Gaulin E."/>
            <person name="Dumas B."/>
        </authorList>
    </citation>
    <scope>NUCLEOTIDE SEQUENCE [LARGE SCALE GENOMIC DNA]</scope>
    <source>
        <strain evidence="3">CBS 568.67</strain>
    </source>
</reference>
<keyword evidence="4" id="KW-1185">Reference proteome</keyword>
<dbReference type="EMBL" id="CAADRA010005409">
    <property type="protein sequence ID" value="VFT89562.1"/>
    <property type="molecule type" value="Genomic_DNA"/>
</dbReference>
<evidence type="ECO:0000256" key="1">
    <source>
        <dbReference type="SAM" id="Phobius"/>
    </source>
</evidence>
<accession>A0A485KXN3</accession>
<dbReference type="EMBL" id="VJMH01005388">
    <property type="protein sequence ID" value="KAF0696519.1"/>
    <property type="molecule type" value="Genomic_DNA"/>
</dbReference>
<evidence type="ECO:0000313" key="2">
    <source>
        <dbReference type="EMBL" id="KAF0696519.1"/>
    </source>
</evidence>
<reference evidence="2" key="2">
    <citation type="submission" date="2019-06" db="EMBL/GenBank/DDBJ databases">
        <title>Genomics analysis of Aphanomyces spp. identifies a new class of oomycete effector associated with host adaptation.</title>
        <authorList>
            <person name="Gaulin E."/>
        </authorList>
    </citation>
    <scope>NUCLEOTIDE SEQUENCE</scope>
    <source>
        <strain evidence="2">CBS 578.67</strain>
    </source>
</reference>
<dbReference type="AlphaFoldDB" id="A0A485KXN3"/>
<evidence type="ECO:0000313" key="4">
    <source>
        <dbReference type="Proteomes" id="UP000332933"/>
    </source>
</evidence>
<sequence>MDVSVGYYLEKGEAQALLNDVAPYLPDRLVTGPTLPDISLSQPTSPRRFKFHHAPDGTLHVTVLSNIQPATLYFFVVLDLIVVGFFLSLVYPSTVAPIDHSIIRLSVVFGVAIAAISFAILRESIGVKQYIVSSTTWTYEWRVLCFGAIKHYDVQAMGSLQLIANTFVVQDSKCANVSRVAAQHLLGFQYGGAMVFMHQYLEEDQVAPLLDAIRPYLPQHLFQPRAKSTVSWTMEAMSTNGNHATEPLTSTIQPSYS</sequence>
<keyword evidence="1" id="KW-0812">Transmembrane</keyword>
<keyword evidence="1" id="KW-1133">Transmembrane helix</keyword>
<feature type="transmembrane region" description="Helical" evidence="1">
    <location>
        <begin position="102"/>
        <end position="121"/>
    </location>
</feature>
<proteinExistence type="predicted"/>
<keyword evidence="1" id="KW-0472">Membrane</keyword>
<feature type="transmembrane region" description="Helical" evidence="1">
    <location>
        <begin position="72"/>
        <end position="90"/>
    </location>
</feature>
<gene>
    <name evidence="3" type="primary">Aste57867_12712</name>
    <name evidence="2" type="ORF">As57867_012664</name>
    <name evidence="3" type="ORF">ASTE57867_12712</name>
</gene>
<evidence type="ECO:0000313" key="3">
    <source>
        <dbReference type="EMBL" id="VFT89562.1"/>
    </source>
</evidence>
<protein>
    <submittedName>
        <fullName evidence="3">Aste57867_12712 protein</fullName>
    </submittedName>
</protein>